<evidence type="ECO:0000313" key="2">
    <source>
        <dbReference type="EMBL" id="SVB21517.1"/>
    </source>
</evidence>
<feature type="transmembrane region" description="Helical" evidence="1">
    <location>
        <begin position="7"/>
        <end position="26"/>
    </location>
</feature>
<gene>
    <name evidence="2" type="ORF">METZ01_LOCUS174371</name>
</gene>
<evidence type="ECO:0000256" key="1">
    <source>
        <dbReference type="SAM" id="Phobius"/>
    </source>
</evidence>
<dbReference type="AlphaFoldDB" id="A0A382C804"/>
<feature type="non-terminal residue" evidence="2">
    <location>
        <position position="116"/>
    </location>
</feature>
<dbReference type="GO" id="GO:0005886">
    <property type="term" value="C:plasma membrane"/>
    <property type="evidence" value="ECO:0007669"/>
    <property type="project" value="TreeGrafter"/>
</dbReference>
<organism evidence="2">
    <name type="scientific">marine metagenome</name>
    <dbReference type="NCBI Taxonomy" id="408172"/>
    <lineage>
        <taxon>unclassified sequences</taxon>
        <taxon>metagenomes</taxon>
        <taxon>ecological metagenomes</taxon>
    </lineage>
</organism>
<proteinExistence type="predicted"/>
<dbReference type="InterPro" id="IPR036259">
    <property type="entry name" value="MFS_trans_sf"/>
</dbReference>
<name>A0A382C804_9ZZZZ</name>
<dbReference type="EMBL" id="UINC01032976">
    <property type="protein sequence ID" value="SVB21517.1"/>
    <property type="molecule type" value="Genomic_DNA"/>
</dbReference>
<evidence type="ECO:0008006" key="3">
    <source>
        <dbReference type="Google" id="ProtNLM"/>
    </source>
</evidence>
<feature type="transmembrane region" description="Helical" evidence="1">
    <location>
        <begin position="95"/>
        <end position="115"/>
    </location>
</feature>
<keyword evidence="1" id="KW-0472">Membrane</keyword>
<dbReference type="SUPFAM" id="SSF103473">
    <property type="entry name" value="MFS general substrate transporter"/>
    <property type="match status" value="1"/>
</dbReference>
<dbReference type="PANTHER" id="PTHR23521:SF3">
    <property type="entry name" value="MFS TRANSPORTER"/>
    <property type="match status" value="1"/>
</dbReference>
<reference evidence="2" key="1">
    <citation type="submission" date="2018-05" db="EMBL/GenBank/DDBJ databases">
        <authorList>
            <person name="Lanie J.A."/>
            <person name="Ng W.-L."/>
            <person name="Kazmierczak K.M."/>
            <person name="Andrzejewski T.M."/>
            <person name="Davidsen T.M."/>
            <person name="Wayne K.J."/>
            <person name="Tettelin H."/>
            <person name="Glass J.I."/>
            <person name="Rusch D."/>
            <person name="Podicherti R."/>
            <person name="Tsui H.-C.T."/>
            <person name="Winkler M.E."/>
        </authorList>
    </citation>
    <scope>NUCLEOTIDE SEQUENCE</scope>
</reference>
<protein>
    <recommendedName>
        <fullName evidence="3">Major facilitator superfamily (MFS) profile domain-containing protein</fullName>
    </recommendedName>
</protein>
<keyword evidence="1" id="KW-1133">Transmembrane helix</keyword>
<feature type="transmembrane region" description="Helical" evidence="1">
    <location>
        <begin position="69"/>
        <end position="89"/>
    </location>
</feature>
<accession>A0A382C804</accession>
<feature type="transmembrane region" description="Helical" evidence="1">
    <location>
        <begin position="38"/>
        <end position="57"/>
    </location>
</feature>
<keyword evidence="1" id="KW-0812">Transmembrane</keyword>
<dbReference type="PANTHER" id="PTHR23521">
    <property type="entry name" value="TRANSPORTER MFS SUPERFAMILY"/>
    <property type="match status" value="1"/>
</dbReference>
<sequence>MGKLFKNSWALFTGYGILMIAHGLQGNLLGVRSVIEEFNFIATGAMMSGYFVGYFAGANMVPDLVRKVGHIRVFAAFASMASLTILIHAIFVDPIVWICGRFLTGFSIIGIFIVVE</sequence>